<feature type="transmembrane region" description="Helical" evidence="2">
    <location>
        <begin position="727"/>
        <end position="748"/>
    </location>
</feature>
<keyword evidence="2" id="KW-0472">Membrane</keyword>
<dbReference type="EMBL" id="CAKKNE010000001">
    <property type="protein sequence ID" value="CAH0365585.1"/>
    <property type="molecule type" value="Genomic_DNA"/>
</dbReference>
<evidence type="ECO:0000313" key="5">
    <source>
        <dbReference type="Proteomes" id="UP000789595"/>
    </source>
</evidence>
<keyword evidence="2" id="KW-1133">Transmembrane helix</keyword>
<dbReference type="InterPro" id="IPR005046">
    <property type="entry name" value="DUF285"/>
</dbReference>
<accession>A0A8J2S7S0</accession>
<dbReference type="InterPro" id="IPR011889">
    <property type="entry name" value="Liste_lipo_26"/>
</dbReference>
<keyword evidence="5" id="KW-1185">Reference proteome</keyword>
<gene>
    <name evidence="4" type="ORF">PECAL_1P20320</name>
</gene>
<dbReference type="NCBIfam" id="TIGR02167">
    <property type="entry name" value="Liste_lipo_26"/>
    <property type="match status" value="3"/>
</dbReference>
<feature type="chain" id="PRO_5035230418" description="BspA family leucine-rich repeat surface protein" evidence="3">
    <location>
        <begin position="19"/>
        <end position="873"/>
    </location>
</feature>
<evidence type="ECO:0000313" key="4">
    <source>
        <dbReference type="EMBL" id="CAH0365585.1"/>
    </source>
</evidence>
<name>A0A8J2S7S0_9STRA</name>
<sequence>MNTSVGSILLSCLAAAAAADIGSTSYCSITDKDTDNEQLLVTEDGGCSLDDSVTWSFDNSLVIEFETRGCAEVTCTTPISGYQAAPYVPHWYFEPFRSSLSSSDRETPDLWWISRASDYGFGAYGGWSHAISGSGDGNSHDMSVASIPTEWHKWRIIFSTRENCVYLDDWTVDGVRVGFGEAASPSNAVSYCSAYGTTTYLGFAAHVGTFAYVRNFTKSIPSGCTASEDDAMCSCGISATNEEGDYCCDQICGKCGGSGCGSFVDDDDVLCCAGSILDAGVYCASPSEVGCIIRSPTARPTPRPVHPTPRPTDFDGTFDDSSIRTAVAAWLSNPTAAEATYGHISTWETGGVTDMSYLFCGYEYNSNCNTAAASFNEDVGAWDTSGVTAMNHMFYKAPAFNRDIGGWAVHSVTDMLAMFNSASAFNQDIGGWAVHSATNMHGMFAYASSFNQDIGDWDTSGVTSMDYMFYSASAFDQDLGGWAVDRVTTMSNLFNQASSFNQDIGAWDTSGVTDMSYMFSGASAFDQDLGWCLDGVDLSNAFGYTPCASTSCGVKKCLMSDSTIRTAVAAWLSDSATAEATYGHISTWDTSGVTDMSYLFCAYSGNSDCNTAAASFNEAIGAWDTSGVKTMYNMFASASAFNQDIGDWEVDSVTDMRWMFSGASAFNQDLGWCVDDDVFGTGAYAVQNSLMYTPCAKTACGVGFRDTNGVCHYTKEKRKSSNDDDGAVIAGVAAAAALLLAVGAFWFYRRRKASTMDNKANEPNGANPEPTELSAPEEATSPKEEEATIPVASEAEEEGLTEQPPPPPRRWFSRAEPEPAAPKAEEMYNQIAAWYKENAALRATWGAYPEPDDFQTWAGFVAVTNAFLDRETG</sequence>
<comment type="caution">
    <text evidence="4">The sequence shown here is derived from an EMBL/GenBank/DDBJ whole genome shotgun (WGS) entry which is preliminary data.</text>
</comment>
<keyword evidence="2" id="KW-0812">Transmembrane</keyword>
<evidence type="ECO:0000256" key="1">
    <source>
        <dbReference type="SAM" id="MobiDB-lite"/>
    </source>
</evidence>
<feature type="signal peptide" evidence="3">
    <location>
        <begin position="1"/>
        <end position="18"/>
    </location>
</feature>
<evidence type="ECO:0000256" key="3">
    <source>
        <dbReference type="SAM" id="SignalP"/>
    </source>
</evidence>
<organism evidence="4 5">
    <name type="scientific">Pelagomonas calceolata</name>
    <dbReference type="NCBI Taxonomy" id="35677"/>
    <lineage>
        <taxon>Eukaryota</taxon>
        <taxon>Sar</taxon>
        <taxon>Stramenopiles</taxon>
        <taxon>Ochrophyta</taxon>
        <taxon>Pelagophyceae</taxon>
        <taxon>Pelagomonadales</taxon>
        <taxon>Pelagomonadaceae</taxon>
        <taxon>Pelagomonas</taxon>
    </lineage>
</organism>
<reference evidence="4" key="1">
    <citation type="submission" date="2021-11" db="EMBL/GenBank/DDBJ databases">
        <authorList>
            <consortium name="Genoscope - CEA"/>
            <person name="William W."/>
        </authorList>
    </citation>
    <scope>NUCLEOTIDE SEQUENCE</scope>
</reference>
<dbReference type="Pfam" id="PF03382">
    <property type="entry name" value="DUF285"/>
    <property type="match status" value="2"/>
</dbReference>
<evidence type="ECO:0008006" key="6">
    <source>
        <dbReference type="Google" id="ProtNLM"/>
    </source>
</evidence>
<keyword evidence="3" id="KW-0732">Signal</keyword>
<proteinExistence type="predicted"/>
<feature type="region of interest" description="Disordered" evidence="1">
    <location>
        <begin position="756"/>
        <end position="825"/>
    </location>
</feature>
<evidence type="ECO:0000256" key="2">
    <source>
        <dbReference type="SAM" id="Phobius"/>
    </source>
</evidence>
<protein>
    <recommendedName>
        <fullName evidence="6">BspA family leucine-rich repeat surface protein</fullName>
    </recommendedName>
</protein>
<dbReference type="AlphaFoldDB" id="A0A8J2S7S0"/>
<dbReference type="Proteomes" id="UP000789595">
    <property type="component" value="Unassembled WGS sequence"/>
</dbReference>